<proteinExistence type="inferred from homology"/>
<dbReference type="CDD" id="cd03017">
    <property type="entry name" value="PRX_BCP"/>
    <property type="match status" value="1"/>
</dbReference>
<evidence type="ECO:0000256" key="5">
    <source>
        <dbReference type="ARBA" id="ARBA00022862"/>
    </source>
</evidence>
<comment type="similarity">
    <text evidence="10">Belongs to the peroxiredoxin family. BCP/PrxQ subfamily.</text>
</comment>
<evidence type="ECO:0000256" key="9">
    <source>
        <dbReference type="ARBA" id="ARBA00032824"/>
    </source>
</evidence>
<evidence type="ECO:0000259" key="13">
    <source>
        <dbReference type="PROSITE" id="PS51352"/>
    </source>
</evidence>
<accession>A0A1G8MCG7</accession>
<dbReference type="EMBL" id="FNEE01000002">
    <property type="protein sequence ID" value="SDI65643.1"/>
    <property type="molecule type" value="Genomic_DNA"/>
</dbReference>
<dbReference type="GO" id="GO:0045454">
    <property type="term" value="P:cell redox homeostasis"/>
    <property type="evidence" value="ECO:0007669"/>
    <property type="project" value="TreeGrafter"/>
</dbReference>
<evidence type="ECO:0000256" key="11">
    <source>
        <dbReference type="ARBA" id="ARBA00042639"/>
    </source>
</evidence>
<evidence type="ECO:0000256" key="8">
    <source>
        <dbReference type="ARBA" id="ARBA00023284"/>
    </source>
</evidence>
<feature type="domain" description="Thioredoxin" evidence="13">
    <location>
        <begin position="22"/>
        <end position="173"/>
    </location>
</feature>
<comment type="subunit">
    <text evidence="2">Monomer.</text>
</comment>
<dbReference type="InterPro" id="IPR036249">
    <property type="entry name" value="Thioredoxin-like_sf"/>
</dbReference>
<dbReference type="SUPFAM" id="SSF52833">
    <property type="entry name" value="Thioredoxin-like"/>
    <property type="match status" value="1"/>
</dbReference>
<dbReference type="Proteomes" id="UP000198894">
    <property type="component" value="Unassembled WGS sequence"/>
</dbReference>
<dbReference type="GO" id="GO:0008379">
    <property type="term" value="F:thioredoxin peroxidase activity"/>
    <property type="evidence" value="ECO:0007669"/>
    <property type="project" value="TreeGrafter"/>
</dbReference>
<evidence type="ECO:0000256" key="1">
    <source>
        <dbReference type="ARBA" id="ARBA00003330"/>
    </source>
</evidence>
<evidence type="ECO:0000313" key="14">
    <source>
        <dbReference type="EMBL" id="SDI65643.1"/>
    </source>
</evidence>
<name>A0A1G8MCG7_9HYPH</name>
<comment type="function">
    <text evidence="1">Thiol-specific peroxidase that catalyzes the reduction of hydrogen peroxide and organic hydroperoxides to water and alcohols, respectively. Plays a role in cell protection against oxidative stress by detoxifying peroxides and as sensor of hydrogen peroxide-mediated signaling events.</text>
</comment>
<evidence type="ECO:0000256" key="10">
    <source>
        <dbReference type="ARBA" id="ARBA00038489"/>
    </source>
</evidence>
<evidence type="ECO:0000256" key="4">
    <source>
        <dbReference type="ARBA" id="ARBA00022559"/>
    </source>
</evidence>
<keyword evidence="15" id="KW-1185">Reference proteome</keyword>
<keyword evidence="7" id="KW-1015">Disulfide bond</keyword>
<evidence type="ECO:0000256" key="6">
    <source>
        <dbReference type="ARBA" id="ARBA00023002"/>
    </source>
</evidence>
<dbReference type="GO" id="GO:0034599">
    <property type="term" value="P:cellular response to oxidative stress"/>
    <property type="evidence" value="ECO:0007669"/>
    <property type="project" value="TreeGrafter"/>
</dbReference>
<gene>
    <name evidence="14" type="ORF">SAMN05428953_102520</name>
</gene>
<dbReference type="Pfam" id="PF00578">
    <property type="entry name" value="AhpC-TSA"/>
    <property type="match status" value="1"/>
</dbReference>
<keyword evidence="6" id="KW-0560">Oxidoreductase</keyword>
<evidence type="ECO:0000256" key="2">
    <source>
        <dbReference type="ARBA" id="ARBA00011245"/>
    </source>
</evidence>
<keyword evidence="5" id="KW-0049">Antioxidant</keyword>
<dbReference type="InterPro" id="IPR000866">
    <property type="entry name" value="AhpC/TSA"/>
</dbReference>
<dbReference type="GO" id="GO:0005737">
    <property type="term" value="C:cytoplasm"/>
    <property type="evidence" value="ECO:0007669"/>
    <property type="project" value="TreeGrafter"/>
</dbReference>
<dbReference type="FunFam" id="3.40.30.10:FF:000007">
    <property type="entry name" value="Thioredoxin-dependent thiol peroxidase"/>
    <property type="match status" value="1"/>
</dbReference>
<dbReference type="EC" id="1.11.1.24" evidence="3"/>
<evidence type="ECO:0000256" key="12">
    <source>
        <dbReference type="ARBA" id="ARBA00049091"/>
    </source>
</evidence>
<reference evidence="15" key="1">
    <citation type="submission" date="2016-10" db="EMBL/GenBank/DDBJ databases">
        <authorList>
            <person name="Varghese N."/>
            <person name="Submissions S."/>
        </authorList>
    </citation>
    <scope>NUCLEOTIDE SEQUENCE [LARGE SCALE GENOMIC DNA]</scope>
    <source>
        <strain evidence="15">CGMCC 1.11022</strain>
    </source>
</reference>
<organism evidence="14 15">
    <name type="scientific">Mesorhizobium muleiense</name>
    <dbReference type="NCBI Taxonomy" id="1004279"/>
    <lineage>
        <taxon>Bacteria</taxon>
        <taxon>Pseudomonadati</taxon>
        <taxon>Pseudomonadota</taxon>
        <taxon>Alphaproteobacteria</taxon>
        <taxon>Hyphomicrobiales</taxon>
        <taxon>Phyllobacteriaceae</taxon>
        <taxon>Mesorhizobium</taxon>
    </lineage>
</organism>
<protein>
    <recommendedName>
        <fullName evidence="3">thioredoxin-dependent peroxiredoxin</fullName>
        <ecNumber evidence="3">1.11.1.24</ecNumber>
    </recommendedName>
    <alternativeName>
        <fullName evidence="9">Thioredoxin peroxidase</fullName>
    </alternativeName>
    <alternativeName>
        <fullName evidence="11">Thioredoxin-dependent peroxiredoxin Bcp</fullName>
    </alternativeName>
</protein>
<evidence type="ECO:0000256" key="7">
    <source>
        <dbReference type="ARBA" id="ARBA00023157"/>
    </source>
</evidence>
<dbReference type="InterPro" id="IPR050924">
    <property type="entry name" value="Peroxiredoxin_BCP/PrxQ"/>
</dbReference>
<comment type="catalytic activity">
    <reaction evidence="12">
        <text>a hydroperoxide + [thioredoxin]-dithiol = an alcohol + [thioredoxin]-disulfide + H2O</text>
        <dbReference type="Rhea" id="RHEA:62620"/>
        <dbReference type="Rhea" id="RHEA-COMP:10698"/>
        <dbReference type="Rhea" id="RHEA-COMP:10700"/>
        <dbReference type="ChEBI" id="CHEBI:15377"/>
        <dbReference type="ChEBI" id="CHEBI:29950"/>
        <dbReference type="ChEBI" id="CHEBI:30879"/>
        <dbReference type="ChEBI" id="CHEBI:35924"/>
        <dbReference type="ChEBI" id="CHEBI:50058"/>
        <dbReference type="EC" id="1.11.1.24"/>
    </reaction>
</comment>
<dbReference type="Gene3D" id="3.40.30.10">
    <property type="entry name" value="Glutaredoxin"/>
    <property type="match status" value="1"/>
</dbReference>
<dbReference type="AlphaFoldDB" id="A0A1G8MCG7"/>
<keyword evidence="4" id="KW-0575">Peroxidase</keyword>
<dbReference type="PROSITE" id="PS51352">
    <property type="entry name" value="THIOREDOXIN_2"/>
    <property type="match status" value="1"/>
</dbReference>
<dbReference type="InterPro" id="IPR013766">
    <property type="entry name" value="Thioredoxin_domain"/>
</dbReference>
<dbReference type="PANTHER" id="PTHR42801:SF4">
    <property type="entry name" value="AHPC_TSA FAMILY PROTEIN"/>
    <property type="match status" value="1"/>
</dbReference>
<sequence>MRQYIDEASRVTTNKGIDMADLDVGDVAPQFDLPRDGGGSLSLASLRGKPVVLYFYPQDDTTGCTNEAIGFSQLKPEFEKLGAVVIGLSPDSVRKHDKFKSKYDLTVDLVADEERKVIEAYHLWVEKQLYGRRYMGVERATFLIGSDGRIARIWRNVRVKGHAEAVLEAVRAL</sequence>
<keyword evidence="8" id="KW-0676">Redox-active center</keyword>
<dbReference type="PANTHER" id="PTHR42801">
    <property type="entry name" value="THIOREDOXIN-DEPENDENT PEROXIDE REDUCTASE"/>
    <property type="match status" value="1"/>
</dbReference>
<evidence type="ECO:0000313" key="15">
    <source>
        <dbReference type="Proteomes" id="UP000198894"/>
    </source>
</evidence>
<evidence type="ECO:0000256" key="3">
    <source>
        <dbReference type="ARBA" id="ARBA00013017"/>
    </source>
</evidence>